<feature type="domain" description="HTH araC/xylS-type" evidence="6">
    <location>
        <begin position="253"/>
        <end position="357"/>
    </location>
</feature>
<keyword evidence="2" id="KW-0238">DNA-binding</keyword>
<evidence type="ECO:0000256" key="4">
    <source>
        <dbReference type="SAM" id="MobiDB-lite"/>
    </source>
</evidence>
<dbReference type="PROSITE" id="PS00041">
    <property type="entry name" value="HTH_ARAC_FAMILY_1"/>
    <property type="match status" value="1"/>
</dbReference>
<feature type="transmembrane region" description="Helical" evidence="5">
    <location>
        <begin position="96"/>
        <end position="113"/>
    </location>
</feature>
<evidence type="ECO:0000259" key="6">
    <source>
        <dbReference type="PROSITE" id="PS01124"/>
    </source>
</evidence>
<dbReference type="STRING" id="1524254.PHACT_08045"/>
<dbReference type="InterPro" id="IPR009057">
    <property type="entry name" value="Homeodomain-like_sf"/>
</dbReference>
<dbReference type="InterPro" id="IPR018062">
    <property type="entry name" value="HTH_AraC-typ_CS"/>
</dbReference>
<keyword evidence="5" id="KW-0472">Membrane</keyword>
<protein>
    <recommendedName>
        <fullName evidence="6">HTH araC/xylS-type domain-containing protein</fullName>
    </recommendedName>
</protein>
<keyword evidence="1" id="KW-0805">Transcription regulation</keyword>
<dbReference type="Proteomes" id="UP000175669">
    <property type="component" value="Unassembled WGS sequence"/>
</dbReference>
<dbReference type="PANTHER" id="PTHR43280">
    <property type="entry name" value="ARAC-FAMILY TRANSCRIPTIONAL REGULATOR"/>
    <property type="match status" value="1"/>
</dbReference>
<gene>
    <name evidence="7" type="ORF">PHACT_08045</name>
</gene>
<sequence length="362" mass="39973">MISLIDILLRMMVLGQLLLLGGLLLREPATTLRHLLLAAGISVAGLVMLTAPIPDQHYGLLRNLLLLLTDAFAFIFWLLIRYLFDDEFCPGKWSKPTRLAFALAAAVYVYALGVQAGNSPLHDVIHALGLMLTVHAGYIAWSGFTDDLLDARRRARIMVVLGISVYSAVLVLFELADEHFRNTAVFGLANAIVLLSIISFAMSRLFRLRHDPAQREQPDTDTGIKPSETGMTIPAMPLSTTTSLSSIDSALAQSLDAFIARQGYHQNGLTISSLAGQLACPEHRLRRLINQTRGYRNFNGLLNDLRIEDAKARLSDPAYDSTPILSLALDLGYDSIGPFNRAFKTKTAQTPGEFRRSIQNRR</sequence>
<keyword evidence="5" id="KW-0812">Transmembrane</keyword>
<keyword evidence="8" id="KW-1185">Reference proteome</keyword>
<feature type="transmembrane region" description="Helical" evidence="5">
    <location>
        <begin position="65"/>
        <end position="84"/>
    </location>
</feature>
<dbReference type="Pfam" id="PF12833">
    <property type="entry name" value="HTH_18"/>
    <property type="match status" value="1"/>
</dbReference>
<dbReference type="GO" id="GO:0003700">
    <property type="term" value="F:DNA-binding transcription factor activity"/>
    <property type="evidence" value="ECO:0007669"/>
    <property type="project" value="InterPro"/>
</dbReference>
<dbReference type="AlphaFoldDB" id="A0A1E8CL12"/>
<feature type="transmembrane region" description="Helical" evidence="5">
    <location>
        <begin position="156"/>
        <end position="173"/>
    </location>
</feature>
<keyword evidence="3" id="KW-0804">Transcription</keyword>
<dbReference type="InterPro" id="IPR018060">
    <property type="entry name" value="HTH_AraC"/>
</dbReference>
<feature type="transmembrane region" description="Helical" evidence="5">
    <location>
        <begin position="7"/>
        <end position="25"/>
    </location>
</feature>
<dbReference type="GO" id="GO:0043565">
    <property type="term" value="F:sequence-specific DNA binding"/>
    <property type="evidence" value="ECO:0007669"/>
    <property type="project" value="InterPro"/>
</dbReference>
<evidence type="ECO:0000256" key="5">
    <source>
        <dbReference type="SAM" id="Phobius"/>
    </source>
</evidence>
<feature type="transmembrane region" description="Helical" evidence="5">
    <location>
        <begin position="32"/>
        <end position="53"/>
    </location>
</feature>
<evidence type="ECO:0000313" key="7">
    <source>
        <dbReference type="EMBL" id="OFE13093.1"/>
    </source>
</evidence>
<dbReference type="PANTHER" id="PTHR43280:SF29">
    <property type="entry name" value="ARAC-FAMILY TRANSCRIPTIONAL REGULATOR"/>
    <property type="match status" value="1"/>
</dbReference>
<evidence type="ECO:0000256" key="1">
    <source>
        <dbReference type="ARBA" id="ARBA00023015"/>
    </source>
</evidence>
<comment type="caution">
    <text evidence="7">The sequence shown here is derived from an EMBL/GenBank/DDBJ whole genome shotgun (WGS) entry which is preliminary data.</text>
</comment>
<evidence type="ECO:0000256" key="3">
    <source>
        <dbReference type="ARBA" id="ARBA00023163"/>
    </source>
</evidence>
<dbReference type="Gene3D" id="1.10.10.60">
    <property type="entry name" value="Homeodomain-like"/>
    <property type="match status" value="1"/>
</dbReference>
<dbReference type="EMBL" id="MASR01000001">
    <property type="protein sequence ID" value="OFE13093.1"/>
    <property type="molecule type" value="Genomic_DNA"/>
</dbReference>
<dbReference type="GO" id="GO:0009893">
    <property type="term" value="P:positive regulation of metabolic process"/>
    <property type="evidence" value="ECO:0007669"/>
    <property type="project" value="UniProtKB-ARBA"/>
</dbReference>
<feature type="transmembrane region" description="Helical" evidence="5">
    <location>
        <begin position="185"/>
        <end position="206"/>
    </location>
</feature>
<evidence type="ECO:0000256" key="2">
    <source>
        <dbReference type="ARBA" id="ARBA00023125"/>
    </source>
</evidence>
<name>A0A1E8CL12_9GAMM</name>
<dbReference type="SUPFAM" id="SSF46689">
    <property type="entry name" value="Homeodomain-like"/>
    <property type="match status" value="1"/>
</dbReference>
<reference evidence="8" key="1">
    <citation type="submission" date="2016-07" db="EMBL/GenBank/DDBJ databases">
        <authorList>
            <person name="Florea S."/>
            <person name="Webb J.S."/>
            <person name="Jaromczyk J."/>
            <person name="Schardl C.L."/>
        </authorList>
    </citation>
    <scope>NUCLEOTIDE SEQUENCE [LARGE SCALE GENOMIC DNA]</scope>
    <source>
        <strain evidence="8">KCTC 42131</strain>
    </source>
</reference>
<feature type="transmembrane region" description="Helical" evidence="5">
    <location>
        <begin position="125"/>
        <end position="144"/>
    </location>
</feature>
<accession>A0A1E8CL12</accession>
<feature type="region of interest" description="Disordered" evidence="4">
    <location>
        <begin position="213"/>
        <end position="232"/>
    </location>
</feature>
<organism evidence="7 8">
    <name type="scientific">Pseudohongiella acticola</name>
    <dbReference type="NCBI Taxonomy" id="1524254"/>
    <lineage>
        <taxon>Bacteria</taxon>
        <taxon>Pseudomonadati</taxon>
        <taxon>Pseudomonadota</taxon>
        <taxon>Gammaproteobacteria</taxon>
        <taxon>Pseudomonadales</taxon>
        <taxon>Pseudohongiellaceae</taxon>
        <taxon>Pseudohongiella</taxon>
    </lineage>
</organism>
<proteinExistence type="predicted"/>
<dbReference type="PROSITE" id="PS01124">
    <property type="entry name" value="HTH_ARAC_FAMILY_2"/>
    <property type="match status" value="1"/>
</dbReference>
<keyword evidence="5" id="KW-1133">Transmembrane helix</keyword>
<dbReference type="SMART" id="SM00342">
    <property type="entry name" value="HTH_ARAC"/>
    <property type="match status" value="1"/>
</dbReference>
<evidence type="ECO:0000313" key="8">
    <source>
        <dbReference type="Proteomes" id="UP000175669"/>
    </source>
</evidence>